<keyword evidence="2" id="KW-0732">Signal</keyword>
<reference evidence="5" key="1">
    <citation type="submission" date="2024-02" db="UniProtKB">
        <authorList>
            <consortium name="WormBaseParasite"/>
        </authorList>
    </citation>
    <scope>IDENTIFICATION</scope>
</reference>
<evidence type="ECO:0000313" key="4">
    <source>
        <dbReference type="Proteomes" id="UP000887575"/>
    </source>
</evidence>
<evidence type="ECO:0000313" key="5">
    <source>
        <dbReference type="WBParaSite" id="MBELARI_LOCUS17802"/>
    </source>
</evidence>
<dbReference type="AlphaFoldDB" id="A0AAF3EUG6"/>
<evidence type="ECO:0000259" key="3">
    <source>
        <dbReference type="Pfam" id="PF01682"/>
    </source>
</evidence>
<evidence type="ECO:0000256" key="2">
    <source>
        <dbReference type="SAM" id="SignalP"/>
    </source>
</evidence>
<sequence>MSWLVLVIVLAGLATAQYYQQYQYQQYQPYVPQQYQQYQPIQYQQQIIQPPQQYLPQPALQSQQPALPPLQPLPIARAPFSQPQGEQYLQKITESRKSRRFIASYWDPQKQQTIYYERFEPEGQQFAQQPQFPPPPSPQFTPQQSFGGQFFRQLQPQQQVDPLSGQLITTRPPPPPPAALHLPPTAVQTHQKTSQQQQAVKIERKITQQPRTHNRFPMQRPRRPEQIAIKSGNTENRVFPPPPPGKFNPYPQDVFNPLDTKLTPPVPPEVLVVGGSTRPIEQSAIEEIPRETVHQSSTFPQQQQLRPQPQQQQFQSIPQPQQVHKQPPQPKPQRPAQKQPENLPKQPPKIQPIVPNRVVSVLEQTFEEPEDANGHFLQCCQKRKVDKKCESRCNFDTMNKKMLMAMFLGTDPCPQSYGRDLLSCAAQDLDHTQCCIERGVHETSAGKKCLGFCNMSPDNTFQADASMIPCWAVLNDIKVNSIFLDDVSLTELAFSPQYAAAVEAKQVAAQEAQHASFLVDRAKQNRPEKIVQAEGEAQSAKLLGEALRGDPGYLKLRKFGAAQQISKTVSGGANNKVLVTRPVLFNNFDKDILTLPEMVLQSTDANDAWFGFHVVDFCAQFEDLGILSDFVAKLKTAANYEQLKIPTCETATDSEDDSFEEDDDDTNTPKMAVRNLAPPMPQRATCPRNWEHLLVKGVKLQERNPHTQRYFNGPEFESMV</sequence>
<feature type="region of interest" description="Disordered" evidence="1">
    <location>
        <begin position="651"/>
        <end position="681"/>
    </location>
</feature>
<feature type="region of interest" description="Disordered" evidence="1">
    <location>
        <begin position="214"/>
        <end position="251"/>
    </location>
</feature>
<feature type="compositionally biased region" description="Low complexity" evidence="1">
    <location>
        <begin position="300"/>
        <end position="326"/>
    </location>
</feature>
<name>A0AAF3EUG6_9BILA</name>
<dbReference type="WBParaSite" id="MBELARI_LOCUS17802">
    <property type="protein sequence ID" value="MBELARI_LOCUS17802"/>
    <property type="gene ID" value="MBELARI_LOCUS17802"/>
</dbReference>
<evidence type="ECO:0000256" key="1">
    <source>
        <dbReference type="SAM" id="MobiDB-lite"/>
    </source>
</evidence>
<feature type="domain" description="Domain of unknown function DB" evidence="3">
    <location>
        <begin position="379"/>
        <end position="478"/>
    </location>
</feature>
<keyword evidence="4" id="KW-1185">Reference proteome</keyword>
<dbReference type="PANTHER" id="PTHR46705">
    <property type="entry name" value="PROTEIN CBG09805"/>
    <property type="match status" value="1"/>
</dbReference>
<protein>
    <recommendedName>
        <fullName evidence="3">Domain of unknown function DB domain-containing protein</fullName>
    </recommendedName>
</protein>
<accession>A0AAF3EUG6</accession>
<organism evidence="4 5">
    <name type="scientific">Mesorhabditis belari</name>
    <dbReference type="NCBI Taxonomy" id="2138241"/>
    <lineage>
        <taxon>Eukaryota</taxon>
        <taxon>Metazoa</taxon>
        <taxon>Ecdysozoa</taxon>
        <taxon>Nematoda</taxon>
        <taxon>Chromadorea</taxon>
        <taxon>Rhabditida</taxon>
        <taxon>Rhabditina</taxon>
        <taxon>Rhabditomorpha</taxon>
        <taxon>Rhabditoidea</taxon>
        <taxon>Rhabditidae</taxon>
        <taxon>Mesorhabditinae</taxon>
        <taxon>Mesorhabditis</taxon>
    </lineage>
</organism>
<feature type="signal peptide" evidence="2">
    <location>
        <begin position="1"/>
        <end position="16"/>
    </location>
</feature>
<dbReference type="Pfam" id="PF01682">
    <property type="entry name" value="DB"/>
    <property type="match status" value="1"/>
</dbReference>
<dbReference type="PANTHER" id="PTHR46705:SF2">
    <property type="entry name" value="DOMAIN OF UNKNOWN FUNCTION DB DOMAIN-CONTAINING PROTEIN"/>
    <property type="match status" value="1"/>
</dbReference>
<dbReference type="InterPro" id="IPR002602">
    <property type="entry name" value="DB"/>
</dbReference>
<feature type="chain" id="PRO_5042259006" description="Domain of unknown function DB domain-containing protein" evidence="2">
    <location>
        <begin position="17"/>
        <end position="720"/>
    </location>
</feature>
<proteinExistence type="predicted"/>
<feature type="compositionally biased region" description="Acidic residues" evidence="1">
    <location>
        <begin position="652"/>
        <end position="666"/>
    </location>
</feature>
<dbReference type="Proteomes" id="UP000887575">
    <property type="component" value="Unassembled WGS sequence"/>
</dbReference>
<feature type="region of interest" description="Disordered" evidence="1">
    <location>
        <begin position="290"/>
        <end position="354"/>
    </location>
</feature>